<dbReference type="InterPro" id="IPR001878">
    <property type="entry name" value="Znf_CCHC"/>
</dbReference>
<dbReference type="SMART" id="SM00343">
    <property type="entry name" value="ZnF_C2HC"/>
    <property type="match status" value="1"/>
</dbReference>
<dbReference type="InterPro" id="IPR036875">
    <property type="entry name" value="Znf_CCHC_sf"/>
</dbReference>
<reference evidence="3 4" key="1">
    <citation type="journal article" date="2024" name="BMC Genomics">
        <title>De novo assembly and annotation of Popillia japonica's genome with initial clues to its potential as an invasive pest.</title>
        <authorList>
            <person name="Cucini C."/>
            <person name="Boschi S."/>
            <person name="Funari R."/>
            <person name="Cardaioli E."/>
            <person name="Iannotti N."/>
            <person name="Marturano G."/>
            <person name="Paoli F."/>
            <person name="Bruttini M."/>
            <person name="Carapelli A."/>
            <person name="Frati F."/>
            <person name="Nardi F."/>
        </authorList>
    </citation>
    <scope>NUCLEOTIDE SEQUENCE [LARGE SCALE GENOMIC DNA]</scope>
    <source>
        <strain evidence="3">DMR45628</strain>
    </source>
</reference>
<keyword evidence="4" id="KW-1185">Reference proteome</keyword>
<dbReference type="SUPFAM" id="SSF57756">
    <property type="entry name" value="Retrovirus zinc finger-like domains"/>
    <property type="match status" value="1"/>
</dbReference>
<evidence type="ECO:0000313" key="3">
    <source>
        <dbReference type="EMBL" id="KAK9730864.1"/>
    </source>
</evidence>
<dbReference type="GO" id="GO:0003676">
    <property type="term" value="F:nucleic acid binding"/>
    <property type="evidence" value="ECO:0007669"/>
    <property type="project" value="InterPro"/>
</dbReference>
<dbReference type="GO" id="GO:0008270">
    <property type="term" value="F:zinc ion binding"/>
    <property type="evidence" value="ECO:0007669"/>
    <property type="project" value="UniProtKB-KW"/>
</dbReference>
<name>A0AAW1LA72_POPJA</name>
<proteinExistence type="predicted"/>
<keyword evidence="1" id="KW-0863">Zinc-finger</keyword>
<evidence type="ECO:0000259" key="2">
    <source>
        <dbReference type="PROSITE" id="PS50158"/>
    </source>
</evidence>
<accession>A0AAW1LA72</accession>
<keyword evidence="1" id="KW-0479">Metal-binding</keyword>
<sequence>MASNINVGQLSKIELDYQLKIRGVSDDSTADVMRKTLRGLIKLETSPNFVAPEYPFTFAEDKVAIEKGLQEITDLIAKFTEAVSSTSFSKINTKVTHYVSRANRSIPVNEDDKQDRSKFLVRLVNLSSRLESKAKFNMRASSTGNQTVLATETLNSDSESPDQIDDDVPLVNTSVQANTVKIVPVFKWNLTYSGDNRVVSVNAFLEKIEKTRIARGVSQELLFTSALDIFTDKALIWYRANRKLFSSWNDLVHGLREQFLPVDYDEKLLEEVKHRTQGNNETIGVYISVMTNLFARFCKKIPDTVQLKVLLKNILPFYQTQLGLVEVTSIQHLLKLCRQLEAKRVSVESFVPPSAKNKTLEPDLAYAQINTEVANVNISPSTRNVQNCWNCGRSGHRSSQCRQPRTKHCYRCGFPQVICPFNE</sequence>
<gene>
    <name evidence="3" type="ORF">QE152_g14152</name>
</gene>
<dbReference type="Pfam" id="PF00098">
    <property type="entry name" value="zf-CCHC"/>
    <property type="match status" value="1"/>
</dbReference>
<dbReference type="EMBL" id="JASPKY010000141">
    <property type="protein sequence ID" value="KAK9730864.1"/>
    <property type="molecule type" value="Genomic_DNA"/>
</dbReference>
<dbReference type="PROSITE" id="PS50158">
    <property type="entry name" value="ZF_CCHC"/>
    <property type="match status" value="1"/>
</dbReference>
<organism evidence="3 4">
    <name type="scientific">Popillia japonica</name>
    <name type="common">Japanese beetle</name>
    <dbReference type="NCBI Taxonomy" id="7064"/>
    <lineage>
        <taxon>Eukaryota</taxon>
        <taxon>Metazoa</taxon>
        <taxon>Ecdysozoa</taxon>
        <taxon>Arthropoda</taxon>
        <taxon>Hexapoda</taxon>
        <taxon>Insecta</taxon>
        <taxon>Pterygota</taxon>
        <taxon>Neoptera</taxon>
        <taxon>Endopterygota</taxon>
        <taxon>Coleoptera</taxon>
        <taxon>Polyphaga</taxon>
        <taxon>Scarabaeiformia</taxon>
        <taxon>Scarabaeidae</taxon>
        <taxon>Rutelinae</taxon>
        <taxon>Popillia</taxon>
    </lineage>
</organism>
<keyword evidence="1" id="KW-0862">Zinc</keyword>
<dbReference type="Gene3D" id="4.10.60.10">
    <property type="entry name" value="Zinc finger, CCHC-type"/>
    <property type="match status" value="1"/>
</dbReference>
<feature type="domain" description="CCHC-type" evidence="2">
    <location>
        <begin position="388"/>
        <end position="403"/>
    </location>
</feature>
<evidence type="ECO:0000313" key="4">
    <source>
        <dbReference type="Proteomes" id="UP001458880"/>
    </source>
</evidence>
<comment type="caution">
    <text evidence="3">The sequence shown here is derived from an EMBL/GenBank/DDBJ whole genome shotgun (WGS) entry which is preliminary data.</text>
</comment>
<dbReference type="Proteomes" id="UP001458880">
    <property type="component" value="Unassembled WGS sequence"/>
</dbReference>
<evidence type="ECO:0000256" key="1">
    <source>
        <dbReference type="PROSITE-ProRule" id="PRU00047"/>
    </source>
</evidence>
<protein>
    <submittedName>
        <fullName evidence="3">Zinc knuckle</fullName>
    </submittedName>
</protein>
<dbReference type="AlphaFoldDB" id="A0AAW1LA72"/>